<dbReference type="GO" id="GO:0050661">
    <property type="term" value="F:NADP binding"/>
    <property type="evidence" value="ECO:0007669"/>
    <property type="project" value="InterPro"/>
</dbReference>
<dbReference type="InterPro" id="IPR013708">
    <property type="entry name" value="Shikimate_DH-bd_N"/>
</dbReference>
<feature type="binding site" evidence="8">
    <location>
        <position position="242"/>
    </location>
    <ligand>
        <name>NADP(+)</name>
        <dbReference type="ChEBI" id="CHEBI:58349"/>
    </ligand>
</feature>
<comment type="function">
    <text evidence="8">Involved in the biosynthesis of the chorismate, which leads to the biosynthesis of aromatic amino acids. Catalyzes the reversible NADPH linked reduction of 3-dehydroshikimate (DHSA) to yield shikimate (SA).</text>
</comment>
<keyword evidence="5 8" id="KW-0560">Oxidoreductase</keyword>
<evidence type="ECO:0000256" key="3">
    <source>
        <dbReference type="ARBA" id="ARBA00022605"/>
    </source>
</evidence>
<feature type="binding site" evidence="8">
    <location>
        <position position="221"/>
    </location>
    <ligand>
        <name>shikimate</name>
        <dbReference type="ChEBI" id="CHEBI:36208"/>
    </ligand>
</feature>
<dbReference type="EMBL" id="CM001402">
    <property type="protein sequence ID" value="EHO43403.1"/>
    <property type="molecule type" value="Genomic_DNA"/>
</dbReference>
<dbReference type="Proteomes" id="UP000004671">
    <property type="component" value="Chromosome"/>
</dbReference>
<dbReference type="Pfam" id="PF08501">
    <property type="entry name" value="Shikimate_dh_N"/>
    <property type="match status" value="1"/>
</dbReference>
<feature type="binding site" evidence="8">
    <location>
        <begin position="123"/>
        <end position="127"/>
    </location>
    <ligand>
        <name>NADP(+)</name>
        <dbReference type="ChEBI" id="CHEBI:58349"/>
    </ligand>
</feature>
<dbReference type="InterPro" id="IPR041121">
    <property type="entry name" value="SDH_C"/>
</dbReference>
<evidence type="ECO:0000313" key="15">
    <source>
        <dbReference type="Proteomes" id="UP000183868"/>
    </source>
</evidence>
<comment type="pathway">
    <text evidence="1 8">Metabolic intermediate biosynthesis; chorismate biosynthesis; chorismate from D-erythrose 4-phosphate and phosphoenolpyruvate: step 4/7.</text>
</comment>
<evidence type="ECO:0000256" key="1">
    <source>
        <dbReference type="ARBA" id="ARBA00004871"/>
    </source>
</evidence>
<dbReference type="PANTHER" id="PTHR21089:SF1">
    <property type="entry name" value="BIFUNCTIONAL 3-DEHYDROQUINATE DEHYDRATASE_SHIKIMATE DEHYDROGENASE, CHLOROPLASTIC"/>
    <property type="match status" value="1"/>
</dbReference>
<dbReference type="InterPro" id="IPR011342">
    <property type="entry name" value="Shikimate_DH"/>
</dbReference>
<evidence type="ECO:0000256" key="6">
    <source>
        <dbReference type="ARBA" id="ARBA00023141"/>
    </source>
</evidence>
<dbReference type="GO" id="GO:0009073">
    <property type="term" value="P:aromatic amino acid family biosynthetic process"/>
    <property type="evidence" value="ECO:0007669"/>
    <property type="project" value="UniProtKB-KW"/>
</dbReference>
<dbReference type="STRING" id="880073.Cabys_2771"/>
<feature type="binding site" evidence="8">
    <location>
        <position position="249"/>
    </location>
    <ligand>
        <name>shikimate</name>
        <dbReference type="ChEBI" id="CHEBI:36208"/>
    </ligand>
</feature>
<dbReference type="FunCoup" id="H1XQ98">
    <property type="interactions" value="149"/>
</dbReference>
<dbReference type="SUPFAM" id="SSF51735">
    <property type="entry name" value="NAD(P)-binding Rossmann-fold domains"/>
    <property type="match status" value="1"/>
</dbReference>
<dbReference type="OrthoDB" id="9792692at2"/>
<feature type="active site" description="Proton acceptor" evidence="8">
    <location>
        <position position="65"/>
    </location>
</feature>
<dbReference type="Proteomes" id="UP000183868">
    <property type="component" value="Chromosome"/>
</dbReference>
<gene>
    <name evidence="8 12" type="primary">aroE</name>
    <name evidence="12" type="ORF">Cabys_2771</name>
    <name evidence="13" type="ORF">Calab_3807</name>
</gene>
<evidence type="ECO:0000256" key="8">
    <source>
        <dbReference type="HAMAP-Rule" id="MF_00222"/>
    </source>
</evidence>
<dbReference type="CDD" id="cd01065">
    <property type="entry name" value="NAD_bind_Shikimate_DH"/>
    <property type="match status" value="1"/>
</dbReference>
<dbReference type="SUPFAM" id="SSF53223">
    <property type="entry name" value="Aminoacid dehydrogenase-like, N-terminal domain"/>
    <property type="match status" value="1"/>
</dbReference>
<feature type="domain" description="Shikimate dehydrogenase substrate binding N-terminal" evidence="10">
    <location>
        <begin position="6"/>
        <end position="88"/>
    </location>
</feature>
<comment type="similarity">
    <text evidence="8">Belongs to the shikimate dehydrogenase family.</text>
</comment>
<evidence type="ECO:0000256" key="5">
    <source>
        <dbReference type="ARBA" id="ARBA00023002"/>
    </source>
</evidence>
<dbReference type="InterPro" id="IPR036291">
    <property type="entry name" value="NAD(P)-bd_dom_sf"/>
</dbReference>
<feature type="domain" description="Quinate/shikimate 5-dehydrogenase/glutamyl-tRNA reductase" evidence="9">
    <location>
        <begin position="114"/>
        <end position="192"/>
    </location>
</feature>
<dbReference type="UniPathway" id="UPA00053">
    <property type="reaction ID" value="UER00087"/>
</dbReference>
<dbReference type="EC" id="1.1.1.25" evidence="2 8"/>
<dbReference type="AlphaFoldDB" id="H1XQ98"/>
<dbReference type="Pfam" id="PF18317">
    <property type="entry name" value="SDH_C"/>
    <property type="match status" value="1"/>
</dbReference>
<keyword evidence="4 8" id="KW-0521">NADP</keyword>
<dbReference type="InterPro" id="IPR022893">
    <property type="entry name" value="Shikimate_DH_fam"/>
</dbReference>
<keyword evidence="14" id="KW-1185">Reference proteome</keyword>
<accession>H1XQ98</accession>
<evidence type="ECO:0000256" key="2">
    <source>
        <dbReference type="ARBA" id="ARBA00012962"/>
    </source>
</evidence>
<dbReference type="GO" id="GO:0019632">
    <property type="term" value="P:shikimate metabolic process"/>
    <property type="evidence" value="ECO:0007669"/>
    <property type="project" value="InterPro"/>
</dbReference>
<evidence type="ECO:0000313" key="14">
    <source>
        <dbReference type="Proteomes" id="UP000004671"/>
    </source>
</evidence>
<proteinExistence type="inferred from homology"/>
<dbReference type="PANTHER" id="PTHR21089">
    <property type="entry name" value="SHIKIMATE DEHYDROGENASE"/>
    <property type="match status" value="1"/>
</dbReference>
<dbReference type="HAMAP" id="MF_00222">
    <property type="entry name" value="Shikimate_DH_AroE"/>
    <property type="match status" value="1"/>
</dbReference>
<organism evidence="13 14">
    <name type="scientific">Caldithrix abyssi DSM 13497</name>
    <dbReference type="NCBI Taxonomy" id="880073"/>
    <lineage>
        <taxon>Bacteria</taxon>
        <taxon>Pseudomonadati</taxon>
        <taxon>Calditrichota</taxon>
        <taxon>Calditrichia</taxon>
        <taxon>Calditrichales</taxon>
        <taxon>Calditrichaceae</taxon>
        <taxon>Caldithrix</taxon>
    </lineage>
</organism>
<dbReference type="eggNOG" id="COG0169">
    <property type="taxonomic scope" value="Bacteria"/>
</dbReference>
<feature type="binding site" evidence="8">
    <location>
        <position position="86"/>
    </location>
    <ligand>
        <name>shikimate</name>
        <dbReference type="ChEBI" id="CHEBI:36208"/>
    </ligand>
</feature>
<keyword evidence="3 8" id="KW-0028">Amino-acid biosynthesis</keyword>
<dbReference type="Gene3D" id="3.40.50.10860">
    <property type="entry name" value="Leucine Dehydrogenase, chain A, domain 1"/>
    <property type="match status" value="1"/>
</dbReference>
<evidence type="ECO:0000313" key="13">
    <source>
        <dbReference type="EMBL" id="EHO43403.1"/>
    </source>
</evidence>
<dbReference type="InterPro" id="IPR046346">
    <property type="entry name" value="Aminoacid_DH-like_N_sf"/>
</dbReference>
<evidence type="ECO:0000259" key="10">
    <source>
        <dbReference type="Pfam" id="PF08501"/>
    </source>
</evidence>
<sequence>MQRFAIIGYPLKHSFSPLIHNRAFADLNMDAHYEKIEIAPEEFEREVERLKNSDFVGFNVTIPYKERIIPFVDQLSAEAVKIGALNTVKKIGKEWHGFNTDWIGFLKPLEKFSSSIKRCLLLGAGGAARGVFFALLHLPELQRIVLSNRTLKRAEELANQFRPFGQKTICVSDFESLLNMNERFDLIVNTTSVGMSGHNQTILLEPERVAHSKTVVYDLIYNPLKTILLKRAEERGLTTINGLPMLIYQAEEAFKIWTGRGFAEKTRTYLFDELPGLIE</sequence>
<dbReference type="GO" id="GO:0009423">
    <property type="term" value="P:chorismate biosynthetic process"/>
    <property type="evidence" value="ECO:0007669"/>
    <property type="project" value="UniProtKB-UniRule"/>
</dbReference>
<dbReference type="RefSeq" id="WP_006931030.1">
    <property type="nucleotide sequence ID" value="NZ_CM001402.1"/>
</dbReference>
<feature type="binding site" evidence="8">
    <location>
        <begin position="148"/>
        <end position="153"/>
    </location>
    <ligand>
        <name>NADP(+)</name>
        <dbReference type="ChEBI" id="CHEBI:58349"/>
    </ligand>
</feature>
<feature type="binding site" evidence="8">
    <location>
        <position position="61"/>
    </location>
    <ligand>
        <name>shikimate</name>
        <dbReference type="ChEBI" id="CHEBI:36208"/>
    </ligand>
</feature>
<dbReference type="GO" id="GO:0008652">
    <property type="term" value="P:amino acid biosynthetic process"/>
    <property type="evidence" value="ECO:0007669"/>
    <property type="project" value="UniProtKB-KW"/>
</dbReference>
<evidence type="ECO:0000313" key="12">
    <source>
        <dbReference type="EMBL" id="APF19519.1"/>
    </source>
</evidence>
<dbReference type="HOGENOM" id="CLU_044063_4_1_0"/>
<dbReference type="KEGG" id="caby:Cabys_2771"/>
<dbReference type="PaxDb" id="880073-Calab_3807"/>
<dbReference type="NCBIfam" id="TIGR00507">
    <property type="entry name" value="aroE"/>
    <property type="match status" value="1"/>
</dbReference>
<feature type="binding site" evidence="8">
    <location>
        <position position="101"/>
    </location>
    <ligand>
        <name>shikimate</name>
        <dbReference type="ChEBI" id="CHEBI:36208"/>
    </ligand>
</feature>
<dbReference type="GO" id="GO:0005829">
    <property type="term" value="C:cytosol"/>
    <property type="evidence" value="ECO:0007669"/>
    <property type="project" value="TreeGrafter"/>
</dbReference>
<dbReference type="Gene3D" id="3.40.50.720">
    <property type="entry name" value="NAD(P)-binding Rossmann-like Domain"/>
    <property type="match status" value="1"/>
</dbReference>
<reference evidence="12 15" key="2">
    <citation type="submission" date="2016-11" db="EMBL/GenBank/DDBJ databases">
        <title>Genomic analysis of Caldithrix abyssi and proposal of a novel bacterial phylum Caldithrichaeota.</title>
        <authorList>
            <person name="Kublanov I."/>
            <person name="Sigalova O."/>
            <person name="Gavrilov S."/>
            <person name="Lebedinsky A."/>
            <person name="Ivanova N."/>
            <person name="Daum C."/>
            <person name="Reddy T."/>
            <person name="Klenk H.P."/>
            <person name="Goker M."/>
            <person name="Reva O."/>
            <person name="Miroshnichenko M."/>
            <person name="Kyprides N."/>
            <person name="Woyke T."/>
            <person name="Gelfand M."/>
        </authorList>
    </citation>
    <scope>NUCLEOTIDE SEQUENCE [LARGE SCALE GENOMIC DNA]</scope>
    <source>
        <strain evidence="12 15">LF13</strain>
    </source>
</reference>
<keyword evidence="6 8" id="KW-0057">Aromatic amino acid biosynthesis</keyword>
<dbReference type="InterPro" id="IPR006151">
    <property type="entry name" value="Shikm_DH/Glu-tRNA_Rdtase"/>
</dbReference>
<reference evidence="13 14" key="1">
    <citation type="submission" date="2011-09" db="EMBL/GenBank/DDBJ databases">
        <title>The permanent draft genome of Caldithrix abyssi DSM 13497.</title>
        <authorList>
            <consortium name="US DOE Joint Genome Institute (JGI-PGF)"/>
            <person name="Lucas S."/>
            <person name="Han J."/>
            <person name="Lapidus A."/>
            <person name="Bruce D."/>
            <person name="Goodwin L."/>
            <person name="Pitluck S."/>
            <person name="Peters L."/>
            <person name="Kyrpides N."/>
            <person name="Mavromatis K."/>
            <person name="Ivanova N."/>
            <person name="Mikhailova N."/>
            <person name="Chertkov O."/>
            <person name="Detter J.C."/>
            <person name="Tapia R."/>
            <person name="Han C."/>
            <person name="Land M."/>
            <person name="Hauser L."/>
            <person name="Markowitz V."/>
            <person name="Cheng J.-F."/>
            <person name="Hugenholtz P."/>
            <person name="Woyke T."/>
            <person name="Wu D."/>
            <person name="Spring S."/>
            <person name="Brambilla E."/>
            <person name="Klenk H.-P."/>
            <person name="Eisen J.A."/>
        </authorList>
    </citation>
    <scope>NUCLEOTIDE SEQUENCE [LARGE SCALE GENOMIC DNA]</scope>
    <source>
        <strain evidence="13 14">DSM 13497</strain>
    </source>
</reference>
<feature type="binding site" evidence="8">
    <location>
        <position position="219"/>
    </location>
    <ligand>
        <name>NADP(+)</name>
        <dbReference type="ChEBI" id="CHEBI:58349"/>
    </ligand>
</feature>
<evidence type="ECO:0000256" key="4">
    <source>
        <dbReference type="ARBA" id="ARBA00022857"/>
    </source>
</evidence>
<feature type="domain" description="SDH C-terminal" evidence="11">
    <location>
        <begin position="242"/>
        <end position="260"/>
    </location>
</feature>
<comment type="subunit">
    <text evidence="8">Homodimer.</text>
</comment>
<evidence type="ECO:0000256" key="7">
    <source>
        <dbReference type="ARBA" id="ARBA00049442"/>
    </source>
</evidence>
<protein>
    <recommendedName>
        <fullName evidence="2 8">Shikimate dehydrogenase (NADP(+))</fullName>
        <shortName evidence="8">SDH</shortName>
        <ecNumber evidence="2 8">1.1.1.25</ecNumber>
    </recommendedName>
</protein>
<feature type="binding site" evidence="8">
    <location>
        <begin position="14"/>
        <end position="16"/>
    </location>
    <ligand>
        <name>shikimate</name>
        <dbReference type="ChEBI" id="CHEBI:36208"/>
    </ligand>
</feature>
<comment type="caution">
    <text evidence="8">Lacks conserved residue(s) required for the propagation of feature annotation.</text>
</comment>
<name>H1XQ98_CALAY</name>
<comment type="catalytic activity">
    <reaction evidence="7 8">
        <text>shikimate + NADP(+) = 3-dehydroshikimate + NADPH + H(+)</text>
        <dbReference type="Rhea" id="RHEA:17737"/>
        <dbReference type="ChEBI" id="CHEBI:15378"/>
        <dbReference type="ChEBI" id="CHEBI:16630"/>
        <dbReference type="ChEBI" id="CHEBI:36208"/>
        <dbReference type="ChEBI" id="CHEBI:57783"/>
        <dbReference type="ChEBI" id="CHEBI:58349"/>
        <dbReference type="EC" id="1.1.1.25"/>
    </reaction>
</comment>
<dbReference type="Pfam" id="PF01488">
    <property type="entry name" value="Shikimate_DH"/>
    <property type="match status" value="1"/>
</dbReference>
<dbReference type="GO" id="GO:0004764">
    <property type="term" value="F:shikimate 3-dehydrogenase (NADP+) activity"/>
    <property type="evidence" value="ECO:0007669"/>
    <property type="project" value="UniProtKB-UniRule"/>
</dbReference>
<evidence type="ECO:0000259" key="11">
    <source>
        <dbReference type="Pfam" id="PF18317"/>
    </source>
</evidence>
<dbReference type="EMBL" id="CP018099">
    <property type="protein sequence ID" value="APF19519.1"/>
    <property type="molecule type" value="Genomic_DNA"/>
</dbReference>
<evidence type="ECO:0000259" key="9">
    <source>
        <dbReference type="Pfam" id="PF01488"/>
    </source>
</evidence>